<name>A0A9N9IY18_9GLOM</name>
<dbReference type="EMBL" id="CAJVPS010043406">
    <property type="protein sequence ID" value="CAG8755786.1"/>
    <property type="molecule type" value="Genomic_DNA"/>
</dbReference>
<evidence type="ECO:0000313" key="1">
    <source>
        <dbReference type="EMBL" id="CAG8755786.1"/>
    </source>
</evidence>
<feature type="non-terminal residue" evidence="1">
    <location>
        <position position="44"/>
    </location>
</feature>
<sequence length="44" mass="5034">MVDITQYQEKIIINIEDLVNTAGILNAELTDKVREIAEKIPHLK</sequence>
<dbReference type="AlphaFoldDB" id="A0A9N9IY18"/>
<gene>
    <name evidence="1" type="ORF">ALEPTO_LOCUS13476</name>
</gene>
<protein>
    <submittedName>
        <fullName evidence="1">8349_t:CDS:1</fullName>
    </submittedName>
</protein>
<dbReference type="Proteomes" id="UP000789508">
    <property type="component" value="Unassembled WGS sequence"/>
</dbReference>
<evidence type="ECO:0000313" key="2">
    <source>
        <dbReference type="Proteomes" id="UP000789508"/>
    </source>
</evidence>
<proteinExistence type="predicted"/>
<reference evidence="1" key="1">
    <citation type="submission" date="2021-06" db="EMBL/GenBank/DDBJ databases">
        <authorList>
            <person name="Kallberg Y."/>
            <person name="Tangrot J."/>
            <person name="Rosling A."/>
        </authorList>
    </citation>
    <scope>NUCLEOTIDE SEQUENCE</scope>
    <source>
        <strain evidence="1">FL130A</strain>
    </source>
</reference>
<keyword evidence="2" id="KW-1185">Reference proteome</keyword>
<comment type="caution">
    <text evidence="1">The sequence shown here is derived from an EMBL/GenBank/DDBJ whole genome shotgun (WGS) entry which is preliminary data.</text>
</comment>
<accession>A0A9N9IY18</accession>
<organism evidence="1 2">
    <name type="scientific">Ambispora leptoticha</name>
    <dbReference type="NCBI Taxonomy" id="144679"/>
    <lineage>
        <taxon>Eukaryota</taxon>
        <taxon>Fungi</taxon>
        <taxon>Fungi incertae sedis</taxon>
        <taxon>Mucoromycota</taxon>
        <taxon>Glomeromycotina</taxon>
        <taxon>Glomeromycetes</taxon>
        <taxon>Archaeosporales</taxon>
        <taxon>Ambisporaceae</taxon>
        <taxon>Ambispora</taxon>
    </lineage>
</organism>